<sequence length="52" mass="6063">MPTIKQVFGIAMPSKERATASLNNQNPIYPNKLEKQNFFCKTPSFYIFCYNK</sequence>
<accession>A0A2P2KJ70</accession>
<proteinExistence type="predicted"/>
<evidence type="ECO:0000313" key="1">
    <source>
        <dbReference type="EMBL" id="MBX05785.1"/>
    </source>
</evidence>
<dbReference type="AlphaFoldDB" id="A0A2P2KJ70"/>
<dbReference type="EMBL" id="GGEC01025301">
    <property type="protein sequence ID" value="MBX05785.1"/>
    <property type="molecule type" value="Transcribed_RNA"/>
</dbReference>
<keyword evidence="1" id="KW-0675">Receptor</keyword>
<organism evidence="1">
    <name type="scientific">Rhizophora mucronata</name>
    <name type="common">Asiatic mangrove</name>
    <dbReference type="NCBI Taxonomy" id="61149"/>
    <lineage>
        <taxon>Eukaryota</taxon>
        <taxon>Viridiplantae</taxon>
        <taxon>Streptophyta</taxon>
        <taxon>Embryophyta</taxon>
        <taxon>Tracheophyta</taxon>
        <taxon>Spermatophyta</taxon>
        <taxon>Magnoliopsida</taxon>
        <taxon>eudicotyledons</taxon>
        <taxon>Gunneridae</taxon>
        <taxon>Pentapetalae</taxon>
        <taxon>rosids</taxon>
        <taxon>fabids</taxon>
        <taxon>Malpighiales</taxon>
        <taxon>Rhizophoraceae</taxon>
        <taxon>Rhizophora</taxon>
    </lineage>
</organism>
<reference evidence="1" key="1">
    <citation type="submission" date="2018-02" db="EMBL/GenBank/DDBJ databases">
        <title>Rhizophora mucronata_Transcriptome.</title>
        <authorList>
            <person name="Meera S.P."/>
            <person name="Sreeshan A."/>
            <person name="Augustine A."/>
        </authorList>
    </citation>
    <scope>NUCLEOTIDE SEQUENCE</scope>
    <source>
        <tissue evidence="1">Leaf</tissue>
    </source>
</reference>
<protein>
    <submittedName>
        <fullName evidence="1">Golgi SNAP receptor complex member 1</fullName>
    </submittedName>
</protein>
<name>A0A2P2KJ70_RHIMU</name>